<evidence type="ECO:0000256" key="5">
    <source>
        <dbReference type="ARBA" id="ARBA00022692"/>
    </source>
</evidence>
<comment type="similarity">
    <text evidence="2 10">Belongs to the ABC-3 integral membrane protein family.</text>
</comment>
<keyword evidence="5 10" id="KW-0812">Transmembrane</keyword>
<reference evidence="12 13" key="1">
    <citation type="submission" date="2018-06" db="EMBL/GenBank/DDBJ databases">
        <title>Genomic Encyclopedia of Type Strains, Phase IV (KMG-IV): sequencing the most valuable type-strain genomes for metagenomic binning, comparative biology and taxonomic classification.</title>
        <authorList>
            <person name="Goeker M."/>
        </authorList>
    </citation>
    <scope>NUCLEOTIDE SEQUENCE [LARGE SCALE GENOMIC DNA]</scope>
    <source>
        <strain evidence="12 13">DSM 15140</strain>
    </source>
</reference>
<feature type="transmembrane region" description="Helical" evidence="11">
    <location>
        <begin position="69"/>
        <end position="89"/>
    </location>
</feature>
<evidence type="ECO:0000256" key="1">
    <source>
        <dbReference type="ARBA" id="ARBA00004651"/>
    </source>
</evidence>
<feature type="transmembrane region" description="Helical" evidence="11">
    <location>
        <begin position="145"/>
        <end position="163"/>
    </location>
</feature>
<evidence type="ECO:0000256" key="7">
    <source>
        <dbReference type="ARBA" id="ARBA00023136"/>
    </source>
</evidence>
<dbReference type="SUPFAM" id="SSF81345">
    <property type="entry name" value="ABC transporter involved in vitamin B12 uptake, BtuC"/>
    <property type="match status" value="1"/>
</dbReference>
<dbReference type="Pfam" id="PF00950">
    <property type="entry name" value="ABC-3"/>
    <property type="match status" value="1"/>
</dbReference>
<dbReference type="InterPro" id="IPR001626">
    <property type="entry name" value="ABC_TroCD"/>
</dbReference>
<evidence type="ECO:0000256" key="9">
    <source>
        <dbReference type="ARBA" id="ARBA00073179"/>
    </source>
</evidence>
<dbReference type="PANTHER" id="PTHR30477">
    <property type="entry name" value="ABC-TRANSPORTER METAL-BINDING PROTEIN"/>
    <property type="match status" value="1"/>
</dbReference>
<feature type="transmembrane region" description="Helical" evidence="11">
    <location>
        <begin position="184"/>
        <end position="202"/>
    </location>
</feature>
<dbReference type="GO" id="GO:0043190">
    <property type="term" value="C:ATP-binding cassette (ABC) transporter complex"/>
    <property type="evidence" value="ECO:0007669"/>
    <property type="project" value="InterPro"/>
</dbReference>
<keyword evidence="3 10" id="KW-0813">Transport</keyword>
<dbReference type="EMBL" id="QNRI01000005">
    <property type="protein sequence ID" value="RBO98324.1"/>
    <property type="molecule type" value="Genomic_DNA"/>
</dbReference>
<evidence type="ECO:0000256" key="10">
    <source>
        <dbReference type="RuleBase" id="RU003943"/>
    </source>
</evidence>
<evidence type="ECO:0000256" key="11">
    <source>
        <dbReference type="SAM" id="Phobius"/>
    </source>
</evidence>
<evidence type="ECO:0000313" key="13">
    <source>
        <dbReference type="Proteomes" id="UP000252254"/>
    </source>
</evidence>
<dbReference type="RefSeq" id="WP_113868746.1">
    <property type="nucleotide sequence ID" value="NZ_BAABQN010000005.1"/>
</dbReference>
<dbReference type="InterPro" id="IPR037294">
    <property type="entry name" value="ABC_BtuC-like"/>
</dbReference>
<comment type="function">
    <text evidence="8">This protein is probably a component of a manganese permease, a binding protein-dependent, ATP-driven transport system.</text>
</comment>
<comment type="caution">
    <text evidence="12">The sequence shown here is derived from an EMBL/GenBank/DDBJ whole genome shotgun (WGS) entry which is preliminary data.</text>
</comment>
<feature type="transmembrane region" description="Helical" evidence="11">
    <location>
        <begin position="16"/>
        <end position="37"/>
    </location>
</feature>
<evidence type="ECO:0000256" key="3">
    <source>
        <dbReference type="ARBA" id="ARBA00022448"/>
    </source>
</evidence>
<dbReference type="Gene3D" id="1.10.3470.10">
    <property type="entry name" value="ABC transporter involved in vitamin B12 uptake, BtuC"/>
    <property type="match status" value="1"/>
</dbReference>
<feature type="transmembrane region" description="Helical" evidence="11">
    <location>
        <begin position="98"/>
        <end position="118"/>
    </location>
</feature>
<evidence type="ECO:0000256" key="8">
    <source>
        <dbReference type="ARBA" id="ARBA00057828"/>
    </source>
</evidence>
<evidence type="ECO:0000256" key="2">
    <source>
        <dbReference type="ARBA" id="ARBA00008034"/>
    </source>
</evidence>
<evidence type="ECO:0000256" key="6">
    <source>
        <dbReference type="ARBA" id="ARBA00022989"/>
    </source>
</evidence>
<keyword evidence="4" id="KW-1003">Cell membrane</keyword>
<dbReference type="FunFam" id="1.10.3470.10:FF:000003">
    <property type="entry name" value="Iron ABC transporter permease SitD"/>
    <property type="match status" value="1"/>
</dbReference>
<dbReference type="Proteomes" id="UP000252254">
    <property type="component" value="Unassembled WGS sequence"/>
</dbReference>
<organism evidence="12 13">
    <name type="scientific">Paraliobacillus ryukyuensis</name>
    <dbReference type="NCBI Taxonomy" id="200904"/>
    <lineage>
        <taxon>Bacteria</taxon>
        <taxon>Bacillati</taxon>
        <taxon>Bacillota</taxon>
        <taxon>Bacilli</taxon>
        <taxon>Bacillales</taxon>
        <taxon>Bacillaceae</taxon>
        <taxon>Paraliobacillus</taxon>
    </lineage>
</organism>
<dbReference type="STRING" id="200904.GCA_900168775_01128"/>
<dbReference type="GO" id="GO:0010043">
    <property type="term" value="P:response to zinc ion"/>
    <property type="evidence" value="ECO:0007669"/>
    <property type="project" value="TreeGrafter"/>
</dbReference>
<dbReference type="GO" id="GO:0071281">
    <property type="term" value="P:cellular response to iron ion"/>
    <property type="evidence" value="ECO:0007669"/>
    <property type="project" value="UniProtKB-ARBA"/>
</dbReference>
<dbReference type="PANTHER" id="PTHR30477:SF3">
    <property type="entry name" value="METAL TRANSPORT SYSTEM MEMBRANE PROTEIN CT_069-RELATED"/>
    <property type="match status" value="1"/>
</dbReference>
<feature type="transmembrane region" description="Helical" evidence="11">
    <location>
        <begin position="259"/>
        <end position="277"/>
    </location>
</feature>
<dbReference type="OrthoDB" id="9788905at2"/>
<evidence type="ECO:0000256" key="4">
    <source>
        <dbReference type="ARBA" id="ARBA00022475"/>
    </source>
</evidence>
<accession>A0A366EA40</accession>
<keyword evidence="13" id="KW-1185">Reference proteome</keyword>
<dbReference type="GO" id="GO:0055085">
    <property type="term" value="P:transmembrane transport"/>
    <property type="evidence" value="ECO:0007669"/>
    <property type="project" value="InterPro"/>
</dbReference>
<evidence type="ECO:0000313" key="12">
    <source>
        <dbReference type="EMBL" id="RBO98324.1"/>
    </source>
</evidence>
<name>A0A366EA40_9BACI</name>
<dbReference type="CDD" id="cd06550">
    <property type="entry name" value="TM_ABC_iron-siderophores_like"/>
    <property type="match status" value="1"/>
</dbReference>
<dbReference type="AlphaFoldDB" id="A0A366EA40"/>
<gene>
    <name evidence="12" type="ORF">DES48_105175</name>
</gene>
<protein>
    <recommendedName>
        <fullName evidence="9">Manganese transport system membrane protein MntC</fullName>
    </recommendedName>
</protein>
<proteinExistence type="inferred from homology"/>
<keyword evidence="6 11" id="KW-1133">Transmembrane helix</keyword>
<sequence>MLDFYQSFLSSANVRWVLIGSLILGFASGMIGSFVLLKKQSLISDAMSHAALPGVCIGFMIFQEKSLPILLVGAAVTSLIATHAIQVIVNHSKIKSDAAIGIVISVFFGFGIVLLTYIQQNFTSDQAGLDAFIFGQAASLVRSDVQLVAISSLILVLITTICFKAFKISIFDPSFAKNIGIHVRFFNGLLLALVVGIVVIGIQMVGVVLIAALLITPALAARYWTDNLTVMAWLAGVFGSISGLIGAITSTLFSNLPTGPMIVLSASVIFFISLLIGQRKGLFLRAVKVR</sequence>
<comment type="subcellular location">
    <subcellularLocation>
        <location evidence="1 10">Cell membrane</location>
        <topology evidence="1 10">Multi-pass membrane protein</topology>
    </subcellularLocation>
</comment>
<feature type="transmembrane region" description="Helical" evidence="11">
    <location>
        <begin position="232"/>
        <end position="253"/>
    </location>
</feature>
<keyword evidence="7 11" id="KW-0472">Membrane</keyword>